<feature type="transmembrane region" description="Helical" evidence="1">
    <location>
        <begin position="12"/>
        <end position="33"/>
    </location>
</feature>
<protein>
    <submittedName>
        <fullName evidence="2">Uncharacterized protein</fullName>
    </submittedName>
</protein>
<dbReference type="EMBL" id="AE014184">
    <property type="protein sequence ID" value="AAO44836.1"/>
    <property type="molecule type" value="Genomic_DNA"/>
</dbReference>
<evidence type="ECO:0000313" key="3">
    <source>
        <dbReference type="Proteomes" id="UP000002200"/>
    </source>
</evidence>
<dbReference type="OrthoDB" id="5081451at2"/>
<reference evidence="2 3" key="1">
    <citation type="journal article" date="2003" name="Genome Res.">
        <title>Tropheryma whipplei twist: a human pathogenic Actinobacteria with a reduced genome.</title>
        <authorList>
            <person name="Raoult D."/>
            <person name="Ogata H."/>
            <person name="Audic S."/>
            <person name="Robert C."/>
            <person name="Suhre K."/>
            <person name="Drancourt M."/>
            <person name="Claverie J.-M."/>
        </authorList>
    </citation>
    <scope>NUCLEOTIDE SEQUENCE [LARGE SCALE GENOMIC DNA]</scope>
    <source>
        <strain evidence="2 3">Twist</strain>
    </source>
</reference>
<proteinExistence type="predicted"/>
<accession>Q83FI7</accession>
<evidence type="ECO:0000313" key="2">
    <source>
        <dbReference type="EMBL" id="AAO44836.1"/>
    </source>
</evidence>
<name>Q83FI7_TROWT</name>
<sequence length="72" mass="7983">MKKSREYIRPLELVGLAGVMGLFVAFTACITTRQIRYALIFGGVAFIVTLVIISTLTISINFDSNKDRKSGR</sequence>
<feature type="transmembrane region" description="Helical" evidence="1">
    <location>
        <begin position="39"/>
        <end position="62"/>
    </location>
</feature>
<evidence type="ECO:0000256" key="1">
    <source>
        <dbReference type="SAM" id="Phobius"/>
    </source>
</evidence>
<keyword evidence="1" id="KW-0812">Transmembrane</keyword>
<keyword evidence="3" id="KW-1185">Reference proteome</keyword>
<keyword evidence="1" id="KW-1133">Transmembrane helix</keyword>
<dbReference type="STRING" id="203267.TWT_739"/>
<dbReference type="RefSeq" id="WP_011102757.1">
    <property type="nucleotide sequence ID" value="NC_004572.3"/>
</dbReference>
<dbReference type="GeneID" id="67388534"/>
<dbReference type="AlphaFoldDB" id="Q83FI7"/>
<organism evidence="2 3">
    <name type="scientific">Tropheryma whipplei (strain Twist)</name>
    <name type="common">Whipple's bacillus</name>
    <dbReference type="NCBI Taxonomy" id="203267"/>
    <lineage>
        <taxon>Bacteria</taxon>
        <taxon>Bacillati</taxon>
        <taxon>Actinomycetota</taxon>
        <taxon>Actinomycetes</taxon>
        <taxon>Micrococcales</taxon>
        <taxon>Tropherymataceae</taxon>
        <taxon>Tropheryma</taxon>
    </lineage>
</organism>
<dbReference type="HOGENOM" id="CLU_2721126_0_0_11"/>
<dbReference type="Proteomes" id="UP000002200">
    <property type="component" value="Chromosome"/>
</dbReference>
<dbReference type="KEGG" id="twh:TWT_739"/>
<keyword evidence="1" id="KW-0472">Membrane</keyword>
<gene>
    <name evidence="2" type="ordered locus">TWT_739</name>
</gene>
<dbReference type="PROSITE" id="PS51257">
    <property type="entry name" value="PROKAR_LIPOPROTEIN"/>
    <property type="match status" value="1"/>
</dbReference>